<comment type="subcellular location">
    <subcellularLocation>
        <location evidence="1 7">Cell membrane</location>
        <topology evidence="1 7">Multi-pass membrane protein</topology>
    </subcellularLocation>
</comment>
<evidence type="ECO:0000256" key="5">
    <source>
        <dbReference type="ARBA" id="ARBA00022989"/>
    </source>
</evidence>
<feature type="domain" description="ABC transmembrane type-1" evidence="8">
    <location>
        <begin position="99"/>
        <end position="288"/>
    </location>
</feature>
<evidence type="ECO:0000313" key="9">
    <source>
        <dbReference type="EMBL" id="GAA0936545.1"/>
    </source>
</evidence>
<evidence type="ECO:0000259" key="8">
    <source>
        <dbReference type="PROSITE" id="PS50928"/>
    </source>
</evidence>
<keyword evidence="2 7" id="KW-0813">Transport</keyword>
<keyword evidence="4 7" id="KW-0812">Transmembrane</keyword>
<feature type="transmembrane region" description="Helical" evidence="7">
    <location>
        <begin position="103"/>
        <end position="127"/>
    </location>
</feature>
<keyword evidence="3" id="KW-1003">Cell membrane</keyword>
<dbReference type="PANTHER" id="PTHR43386:SF26">
    <property type="entry name" value="ABC TRANSPORTER PERMEASE PROTEIN"/>
    <property type="match status" value="1"/>
</dbReference>
<dbReference type="InterPro" id="IPR050366">
    <property type="entry name" value="BP-dependent_transpt_permease"/>
</dbReference>
<evidence type="ECO:0000256" key="1">
    <source>
        <dbReference type="ARBA" id="ARBA00004651"/>
    </source>
</evidence>
<dbReference type="SUPFAM" id="SSF161098">
    <property type="entry name" value="MetI-like"/>
    <property type="match status" value="1"/>
</dbReference>
<dbReference type="PROSITE" id="PS50928">
    <property type="entry name" value="ABC_TM1"/>
    <property type="match status" value="1"/>
</dbReference>
<feature type="transmembrane region" description="Helical" evidence="7">
    <location>
        <begin position="265"/>
        <end position="287"/>
    </location>
</feature>
<evidence type="ECO:0000256" key="4">
    <source>
        <dbReference type="ARBA" id="ARBA00022692"/>
    </source>
</evidence>
<evidence type="ECO:0000256" key="2">
    <source>
        <dbReference type="ARBA" id="ARBA00022448"/>
    </source>
</evidence>
<keyword evidence="6 7" id="KW-0472">Membrane</keyword>
<keyword evidence="5 7" id="KW-1133">Transmembrane helix</keyword>
<dbReference type="Proteomes" id="UP001500665">
    <property type="component" value="Unassembled WGS sequence"/>
</dbReference>
<proteinExistence type="inferred from homology"/>
<keyword evidence="10" id="KW-1185">Reference proteome</keyword>
<evidence type="ECO:0000256" key="6">
    <source>
        <dbReference type="ARBA" id="ARBA00023136"/>
    </source>
</evidence>
<dbReference type="InterPro" id="IPR000515">
    <property type="entry name" value="MetI-like"/>
</dbReference>
<dbReference type="PANTHER" id="PTHR43386">
    <property type="entry name" value="OLIGOPEPTIDE TRANSPORT SYSTEM PERMEASE PROTEIN APPC"/>
    <property type="match status" value="1"/>
</dbReference>
<name>A0ABN1Q2R8_9ACTN</name>
<reference evidence="9 10" key="1">
    <citation type="journal article" date="2019" name="Int. J. Syst. Evol. Microbiol.">
        <title>The Global Catalogue of Microorganisms (GCM) 10K type strain sequencing project: providing services to taxonomists for standard genome sequencing and annotation.</title>
        <authorList>
            <consortium name="The Broad Institute Genomics Platform"/>
            <consortium name="The Broad Institute Genome Sequencing Center for Infectious Disease"/>
            <person name="Wu L."/>
            <person name="Ma J."/>
        </authorList>
    </citation>
    <scope>NUCLEOTIDE SEQUENCE [LARGE SCALE GENOMIC DNA]</scope>
    <source>
        <strain evidence="9 10">JCM 10696</strain>
    </source>
</reference>
<dbReference type="EMBL" id="BAAAHH010000001">
    <property type="protein sequence ID" value="GAA0936545.1"/>
    <property type="molecule type" value="Genomic_DNA"/>
</dbReference>
<accession>A0ABN1Q2R8</accession>
<dbReference type="RefSeq" id="WP_344235695.1">
    <property type="nucleotide sequence ID" value="NZ_BAAAHH010000001.1"/>
</dbReference>
<dbReference type="Gene3D" id="1.10.3720.10">
    <property type="entry name" value="MetI-like"/>
    <property type="match status" value="1"/>
</dbReference>
<sequence>MTTATVPVAKSKPAPRSRGRLAEILGRVWGDTSGRIAIPLLGALVLIAVFAPWIVPHDPTHQNLAAAGQAPVWLGGDGGHLLGTDTLGRDVFSRLLYGLRLSLVVGVVTATGAALCGLVLGLLAGYFENSVGMLLMRLADIQFAIPFVAVGVALAAVVGPGIVKLMIILAVWGWANYARTIVNSVSQTKRMDFVTAAHTIGARTPAILFRHIAPSVLGPVIILWSTSAGVMILVESALSLLGLGVQPPDFSLGSMLSDSRTTLRLTWWATVFPGLAIMLVVVAFNLLGDAIRDALNPSARTKSDPELW</sequence>
<dbReference type="InterPro" id="IPR025966">
    <property type="entry name" value="OppC_N"/>
</dbReference>
<organism evidence="9 10">
    <name type="scientific">Actinocorallia libanotica</name>
    <dbReference type="NCBI Taxonomy" id="46162"/>
    <lineage>
        <taxon>Bacteria</taxon>
        <taxon>Bacillati</taxon>
        <taxon>Actinomycetota</taxon>
        <taxon>Actinomycetes</taxon>
        <taxon>Streptosporangiales</taxon>
        <taxon>Thermomonosporaceae</taxon>
        <taxon>Actinocorallia</taxon>
    </lineage>
</organism>
<evidence type="ECO:0000256" key="3">
    <source>
        <dbReference type="ARBA" id="ARBA00022475"/>
    </source>
</evidence>
<dbReference type="Pfam" id="PF12911">
    <property type="entry name" value="OppC_N"/>
    <property type="match status" value="1"/>
</dbReference>
<comment type="similarity">
    <text evidence="7">Belongs to the binding-protein-dependent transport system permease family.</text>
</comment>
<feature type="transmembrane region" description="Helical" evidence="7">
    <location>
        <begin position="220"/>
        <end position="245"/>
    </location>
</feature>
<feature type="transmembrane region" description="Helical" evidence="7">
    <location>
        <begin position="147"/>
        <end position="174"/>
    </location>
</feature>
<dbReference type="CDD" id="cd06261">
    <property type="entry name" value="TM_PBP2"/>
    <property type="match status" value="1"/>
</dbReference>
<protein>
    <submittedName>
        <fullName evidence="9">ABC transporter permease</fullName>
    </submittedName>
</protein>
<evidence type="ECO:0000256" key="7">
    <source>
        <dbReference type="RuleBase" id="RU363032"/>
    </source>
</evidence>
<comment type="caution">
    <text evidence="9">The sequence shown here is derived from an EMBL/GenBank/DDBJ whole genome shotgun (WGS) entry which is preliminary data.</text>
</comment>
<evidence type="ECO:0000313" key="10">
    <source>
        <dbReference type="Proteomes" id="UP001500665"/>
    </source>
</evidence>
<dbReference type="InterPro" id="IPR035906">
    <property type="entry name" value="MetI-like_sf"/>
</dbReference>
<dbReference type="Pfam" id="PF00528">
    <property type="entry name" value="BPD_transp_1"/>
    <property type="match status" value="1"/>
</dbReference>
<gene>
    <name evidence="9" type="ORF">GCM10009550_02400</name>
</gene>
<feature type="transmembrane region" description="Helical" evidence="7">
    <location>
        <begin position="36"/>
        <end position="55"/>
    </location>
</feature>